<dbReference type="GO" id="GO:0061630">
    <property type="term" value="F:ubiquitin protein ligase activity"/>
    <property type="evidence" value="ECO:0007669"/>
    <property type="project" value="UniProtKB-UniRule"/>
</dbReference>
<evidence type="ECO:0000256" key="1">
    <source>
        <dbReference type="ARBA" id="ARBA00000900"/>
    </source>
</evidence>
<dbReference type="AlphaFoldDB" id="D8MBG6"/>
<keyword evidence="6 10" id="KW-0833">Ubl conjugation pathway</keyword>
<name>D8MBG6_BLAHO</name>
<evidence type="ECO:0000313" key="14">
    <source>
        <dbReference type="Proteomes" id="UP000008312"/>
    </source>
</evidence>
<dbReference type="PANTHER" id="PTHR21497">
    <property type="entry name" value="UBIQUITIN LIGASE E3 ALPHA-RELATED"/>
    <property type="match status" value="1"/>
</dbReference>
<evidence type="ECO:0000256" key="2">
    <source>
        <dbReference type="ARBA" id="ARBA00004906"/>
    </source>
</evidence>
<gene>
    <name evidence="13" type="ORF">GSBLH_T00006918001</name>
</gene>
<dbReference type="GO" id="GO:0016567">
    <property type="term" value="P:protein ubiquitination"/>
    <property type="evidence" value="ECO:0007669"/>
    <property type="project" value="UniProtKB-UniRule"/>
</dbReference>
<feature type="domain" description="UBR-type" evidence="12">
    <location>
        <begin position="82"/>
        <end position="153"/>
    </location>
</feature>
<feature type="zinc finger region" description="UBR-type" evidence="9">
    <location>
        <begin position="82"/>
        <end position="153"/>
    </location>
</feature>
<evidence type="ECO:0000256" key="10">
    <source>
        <dbReference type="RuleBase" id="RU366018"/>
    </source>
</evidence>
<dbReference type="GO" id="GO:0008270">
    <property type="term" value="F:zinc ion binding"/>
    <property type="evidence" value="ECO:0007669"/>
    <property type="project" value="UniProtKB-UniRule"/>
</dbReference>
<dbReference type="Proteomes" id="UP000008312">
    <property type="component" value="Unassembled WGS sequence"/>
</dbReference>
<dbReference type="FunFam" id="2.10.110.30:FF:000002">
    <property type="entry name" value="Putative e3 ubiquitin-protein ligase ubr3"/>
    <property type="match status" value="1"/>
</dbReference>
<keyword evidence="11" id="KW-0472">Membrane</keyword>
<dbReference type="EC" id="2.3.2.27" evidence="10"/>
<dbReference type="RefSeq" id="XP_012899453.1">
    <property type="nucleotide sequence ID" value="XM_013043999.1"/>
</dbReference>
<accession>D8MBG6</accession>
<dbReference type="CDD" id="cd19673">
    <property type="entry name" value="UBR-box_UBR3"/>
    <property type="match status" value="1"/>
</dbReference>
<protein>
    <recommendedName>
        <fullName evidence="10">E3 ubiquitin-protein ligase</fullName>
        <ecNumber evidence="10">2.3.2.27</ecNumber>
    </recommendedName>
</protein>
<dbReference type="InParanoid" id="D8MBG6"/>
<dbReference type="SMART" id="SM00396">
    <property type="entry name" value="ZnF_UBR1"/>
    <property type="match status" value="1"/>
</dbReference>
<dbReference type="GO" id="GO:0071596">
    <property type="term" value="P:ubiquitin-dependent protein catabolic process via the N-end rule pathway"/>
    <property type="evidence" value="ECO:0007669"/>
    <property type="project" value="UniProtKB-UniRule"/>
</dbReference>
<evidence type="ECO:0000259" key="12">
    <source>
        <dbReference type="PROSITE" id="PS51157"/>
    </source>
</evidence>
<keyword evidence="5 10" id="KW-0863">Zinc-finger</keyword>
<comment type="function">
    <text evidence="10">Ubiquitin ligase protein which is a component of the N-end rule pathway. Recognizes and binds to proteins bearing specific N-terminal residues that are destabilizing according to the N-end rule, leading to their ubiquitination and subsequent degradation.</text>
</comment>
<keyword evidence="11" id="KW-0812">Transmembrane</keyword>
<feature type="transmembrane region" description="Helical" evidence="11">
    <location>
        <begin position="742"/>
        <end position="760"/>
    </location>
</feature>
<dbReference type="UniPathway" id="UPA00143"/>
<dbReference type="EMBL" id="FN668691">
    <property type="protein sequence ID" value="CBK25405.2"/>
    <property type="molecule type" value="Genomic_DNA"/>
</dbReference>
<evidence type="ECO:0000256" key="7">
    <source>
        <dbReference type="ARBA" id="ARBA00022833"/>
    </source>
</evidence>
<reference evidence="13" key="1">
    <citation type="submission" date="2010-02" db="EMBL/GenBank/DDBJ databases">
        <title>Sequencing and annotation of the Blastocystis hominis genome.</title>
        <authorList>
            <person name="Wincker P."/>
        </authorList>
    </citation>
    <scope>NUCLEOTIDE SEQUENCE</scope>
    <source>
        <strain evidence="13">Singapore isolate B</strain>
    </source>
</reference>
<organism evidence="13">
    <name type="scientific">Blastocystis hominis</name>
    <dbReference type="NCBI Taxonomy" id="12968"/>
    <lineage>
        <taxon>Eukaryota</taxon>
        <taxon>Sar</taxon>
        <taxon>Stramenopiles</taxon>
        <taxon>Bigyra</taxon>
        <taxon>Opalozoa</taxon>
        <taxon>Opalinata</taxon>
        <taxon>Blastocystidae</taxon>
        <taxon>Blastocystis</taxon>
    </lineage>
</organism>
<sequence>MSTIPQQFSQIYVNYETALSSGKSGFDCLLQGISDRMNEFSSLEEFYNFGGDVVALFKRIMSNDENYNTYMKRLNDTLPQHQRCHTVFGEKCVLYRCNDCSTGESSCLCAECFEAGNHEGHDYKRYDSSGGGCCDCGDPESWCREGWCKKHQEANDRNRASDVLRCCCLLLLTVFDTIKYPYKQTFFEELIKFMKQWADLNQSTLRVMCNIMQESYALSDLIAKLEKLHYKLPSFILEDPKYQTTSVMPILIREIVLSCDPSSFTYFIMVLLFDSAFKEWIVVVYMDELPSLLYDTYNVMSGNSSQEFVRHDQQVASRRDSDHSNQEQIAYRFAIEYLQNQIARTIQQENGEEVDPHSIGRFVPLPSRLVLDENDPAVRDQILSTTRSFLTELERLFAQTEETEHIDPDRFACIGYDQFVSSIHCQFFHTESSLYHHERFAEFYKKCLRLSSKLFSNIFELYSREKFMITLPQPFSTLLYQTLTCIYTISQDADKYNNVLFDTEDGVLVPCDELVEFIVTLQCAGLVPWKRDRYEKTPHNLISYIHLPNSFLFSIYRFLELVIPSYTQEQAELFVKKSMDRVLQKYAEDGTYCSDAIATCAHELSANIYDYYGGLFIYHCVDQYILDCLNLLMKYFPSQQFAAKLTADEKKLLEAITSNGVRMLSAHFYVFSLGSIRFQQSHRTLIFLNECFNNQPSIVQRSIFAIQVALQMLPVDSVLLDVAHSVLFQVDIGLEKKEESAVGVHLMASYLVVLLLAVVYDREYINHDYRVCVECERMTGRQRSKTRCGW</sequence>
<evidence type="ECO:0000256" key="5">
    <source>
        <dbReference type="ARBA" id="ARBA00022771"/>
    </source>
</evidence>
<dbReference type="InterPro" id="IPR039164">
    <property type="entry name" value="UBR1-like"/>
</dbReference>
<comment type="catalytic activity">
    <reaction evidence="1 10">
        <text>S-ubiquitinyl-[E2 ubiquitin-conjugating enzyme]-L-cysteine + [acceptor protein]-L-lysine = [E2 ubiquitin-conjugating enzyme]-L-cysteine + N(6)-ubiquitinyl-[acceptor protein]-L-lysine.</text>
        <dbReference type="EC" id="2.3.2.27"/>
    </reaction>
</comment>
<keyword evidence="14" id="KW-1185">Reference proteome</keyword>
<evidence type="ECO:0000256" key="6">
    <source>
        <dbReference type="ARBA" id="ARBA00022786"/>
    </source>
</evidence>
<evidence type="ECO:0000256" key="9">
    <source>
        <dbReference type="PROSITE-ProRule" id="PRU00508"/>
    </source>
</evidence>
<dbReference type="GO" id="GO:0000151">
    <property type="term" value="C:ubiquitin ligase complex"/>
    <property type="evidence" value="ECO:0007669"/>
    <property type="project" value="TreeGrafter"/>
</dbReference>
<keyword evidence="3 10" id="KW-0808">Transferase</keyword>
<dbReference type="OrthoDB" id="26387at2759"/>
<comment type="pathway">
    <text evidence="2 10">Protein modification; protein ubiquitination.</text>
</comment>
<evidence type="ECO:0000256" key="11">
    <source>
        <dbReference type="SAM" id="Phobius"/>
    </source>
</evidence>
<dbReference type="Gene3D" id="2.10.110.30">
    <property type="match status" value="1"/>
</dbReference>
<evidence type="ECO:0000256" key="3">
    <source>
        <dbReference type="ARBA" id="ARBA00022679"/>
    </source>
</evidence>
<evidence type="ECO:0000313" key="13">
    <source>
        <dbReference type="EMBL" id="CBK25405.2"/>
    </source>
</evidence>
<proteinExistence type="inferred from homology"/>
<evidence type="ECO:0000256" key="4">
    <source>
        <dbReference type="ARBA" id="ARBA00022723"/>
    </source>
</evidence>
<evidence type="ECO:0000256" key="8">
    <source>
        <dbReference type="ARBA" id="ARBA00046341"/>
    </source>
</evidence>
<dbReference type="GO" id="GO:0005737">
    <property type="term" value="C:cytoplasm"/>
    <property type="evidence" value="ECO:0007669"/>
    <property type="project" value="TreeGrafter"/>
</dbReference>
<dbReference type="InterPro" id="IPR003126">
    <property type="entry name" value="Znf_UBR"/>
</dbReference>
<dbReference type="GeneID" id="24923042"/>
<keyword evidence="4 10" id="KW-0479">Metal-binding</keyword>
<dbReference type="Pfam" id="PF02207">
    <property type="entry name" value="zf-UBR"/>
    <property type="match status" value="1"/>
</dbReference>
<keyword evidence="7 10" id="KW-0862">Zinc</keyword>
<keyword evidence="11" id="KW-1133">Transmembrane helix</keyword>
<dbReference type="PROSITE" id="PS51157">
    <property type="entry name" value="ZF_UBR"/>
    <property type="match status" value="1"/>
</dbReference>
<dbReference type="PANTHER" id="PTHR21497:SF24">
    <property type="entry name" value="E3 UBIQUITIN-PROTEIN LIGASE UBR1"/>
    <property type="match status" value="1"/>
</dbReference>
<comment type="similarity">
    <text evidence="8 10">Belongs to the E3 ubiquitin-protein ligase UBR1-like family.</text>
</comment>